<dbReference type="AlphaFoldDB" id="A0A1V4A8B7"/>
<reference evidence="2 3" key="1">
    <citation type="submission" date="2017-02" db="EMBL/GenBank/DDBJ databases">
        <title>Draft Genome Sequence of Streptomyces tsukubaensis F601, a Producer of the immunosuppressant tacrolimus FK506.</title>
        <authorList>
            <person name="Zong G."/>
            <person name="Zhong C."/>
            <person name="Fu J."/>
            <person name="Qin R."/>
            <person name="Cao G."/>
        </authorList>
    </citation>
    <scope>NUCLEOTIDE SEQUENCE [LARGE SCALE GENOMIC DNA]</scope>
    <source>
        <strain evidence="2 3">F601</strain>
    </source>
</reference>
<dbReference type="Proteomes" id="UP000190539">
    <property type="component" value="Unassembled WGS sequence"/>
</dbReference>
<sequence length="75" mass="8397">MTRLYGGHGSAGSGHTHTVRATTGPYGDRPFEHFEERDTDDEDMYGPDGPDRAAHRVSRPPRGARWGILVRPRPR</sequence>
<protein>
    <submittedName>
        <fullName evidence="2">Uncharacterized protein</fullName>
    </submittedName>
</protein>
<organism evidence="2 3">
    <name type="scientific">Streptomyces tsukubensis</name>
    <dbReference type="NCBI Taxonomy" id="83656"/>
    <lineage>
        <taxon>Bacteria</taxon>
        <taxon>Bacillati</taxon>
        <taxon>Actinomycetota</taxon>
        <taxon>Actinomycetes</taxon>
        <taxon>Kitasatosporales</taxon>
        <taxon>Streptomycetaceae</taxon>
        <taxon>Streptomyces</taxon>
    </lineage>
</organism>
<gene>
    <name evidence="2" type="ORF">B1H18_17435</name>
</gene>
<evidence type="ECO:0000256" key="1">
    <source>
        <dbReference type="SAM" id="MobiDB-lite"/>
    </source>
</evidence>
<dbReference type="EMBL" id="MVFC01000013">
    <property type="protein sequence ID" value="OON78012.1"/>
    <property type="molecule type" value="Genomic_DNA"/>
</dbReference>
<feature type="region of interest" description="Disordered" evidence="1">
    <location>
        <begin position="1"/>
        <end position="75"/>
    </location>
</feature>
<evidence type="ECO:0000313" key="2">
    <source>
        <dbReference type="EMBL" id="OON78012.1"/>
    </source>
</evidence>
<comment type="caution">
    <text evidence="2">The sequence shown here is derived from an EMBL/GenBank/DDBJ whole genome shotgun (WGS) entry which is preliminary data.</text>
</comment>
<accession>A0A1V4A8B7</accession>
<evidence type="ECO:0000313" key="3">
    <source>
        <dbReference type="Proteomes" id="UP000190539"/>
    </source>
</evidence>
<proteinExistence type="predicted"/>
<feature type="compositionally biased region" description="Gly residues" evidence="1">
    <location>
        <begin position="1"/>
        <end position="12"/>
    </location>
</feature>
<name>A0A1V4A8B7_9ACTN</name>
<keyword evidence="3" id="KW-1185">Reference proteome</keyword>